<evidence type="ECO:0000256" key="2">
    <source>
        <dbReference type="ARBA" id="ARBA00022475"/>
    </source>
</evidence>
<evidence type="ECO:0000256" key="7">
    <source>
        <dbReference type="SAM" id="Phobius"/>
    </source>
</evidence>
<proteinExistence type="inferred from homology"/>
<dbReference type="InterPro" id="IPR003838">
    <property type="entry name" value="ABC3_permease_C"/>
</dbReference>
<dbReference type="EMBL" id="QHHU01000016">
    <property type="protein sequence ID" value="RSM45567.1"/>
    <property type="molecule type" value="Genomic_DNA"/>
</dbReference>
<comment type="caution">
    <text evidence="9">The sequence shown here is derived from an EMBL/GenBank/DDBJ whole genome shotgun (WGS) entry which is preliminary data.</text>
</comment>
<dbReference type="PROSITE" id="PS51257">
    <property type="entry name" value="PROKAR_LIPOPROTEIN"/>
    <property type="match status" value="1"/>
</dbReference>
<dbReference type="InterPro" id="IPR050250">
    <property type="entry name" value="Macrolide_Exporter_MacB"/>
</dbReference>
<organism evidence="9 10">
    <name type="scientific">Amycolatopsis balhimycina DSM 5908</name>
    <dbReference type="NCBI Taxonomy" id="1081091"/>
    <lineage>
        <taxon>Bacteria</taxon>
        <taxon>Bacillati</taxon>
        <taxon>Actinomycetota</taxon>
        <taxon>Actinomycetes</taxon>
        <taxon>Pseudonocardiales</taxon>
        <taxon>Pseudonocardiaceae</taxon>
        <taxon>Amycolatopsis</taxon>
    </lineage>
</organism>
<dbReference type="OrthoDB" id="3223244at2"/>
<feature type="transmembrane region" description="Helical" evidence="7">
    <location>
        <begin position="440"/>
        <end position="464"/>
    </location>
</feature>
<feature type="transmembrane region" description="Helical" evidence="7">
    <location>
        <begin position="696"/>
        <end position="722"/>
    </location>
</feature>
<dbReference type="Proteomes" id="UP000286716">
    <property type="component" value="Unassembled WGS sequence"/>
</dbReference>
<feature type="domain" description="ABC3 transporter permease C-terminal" evidence="8">
    <location>
        <begin position="700"/>
        <end position="811"/>
    </location>
</feature>
<evidence type="ECO:0000256" key="3">
    <source>
        <dbReference type="ARBA" id="ARBA00022692"/>
    </source>
</evidence>
<feature type="transmembrane region" description="Helical" evidence="7">
    <location>
        <begin position="485"/>
        <end position="508"/>
    </location>
</feature>
<protein>
    <submittedName>
        <fullName evidence="9">ABC transporter permease</fullName>
    </submittedName>
</protein>
<name>A0A428WR52_AMYBA</name>
<keyword evidence="5 7" id="KW-0472">Membrane</keyword>
<dbReference type="Pfam" id="PF02687">
    <property type="entry name" value="FtsX"/>
    <property type="match status" value="2"/>
</dbReference>
<keyword evidence="3 7" id="KW-0812">Transmembrane</keyword>
<feature type="transmembrane region" description="Helical" evidence="7">
    <location>
        <begin position="260"/>
        <end position="285"/>
    </location>
</feature>
<evidence type="ECO:0000256" key="6">
    <source>
        <dbReference type="ARBA" id="ARBA00038076"/>
    </source>
</evidence>
<dbReference type="PANTHER" id="PTHR30572:SF4">
    <property type="entry name" value="ABC TRANSPORTER PERMEASE YTRF"/>
    <property type="match status" value="1"/>
</dbReference>
<dbReference type="GO" id="GO:0005886">
    <property type="term" value="C:plasma membrane"/>
    <property type="evidence" value="ECO:0007669"/>
    <property type="project" value="UniProtKB-SubCell"/>
</dbReference>
<evidence type="ECO:0000256" key="5">
    <source>
        <dbReference type="ARBA" id="ARBA00023136"/>
    </source>
</evidence>
<comment type="similarity">
    <text evidence="6">Belongs to the ABC-4 integral membrane protein family.</text>
</comment>
<feature type="transmembrane region" description="Helical" evidence="7">
    <location>
        <begin position="785"/>
        <end position="805"/>
    </location>
</feature>
<sequence length="823" mass="84402">MFSLALRTVRLRKGGFLATFVAVFFGALIVSACGGLMETGIRSETPVQRLAAAPIVVGGQQALKLPEDDPATLDPEDKHKDKHKFDNATLPERVRLDEALAGRLRAVPGVTRVVGEVSFPAQIGSASALGHAWDSAVLAPYALSGQAPQPGEVVVDAALARSGGLAVGDVLPIAAHGTVGSFPISGIAEAPQAMRDSALFFAPSDASRLSGHPGRFDTIGVFGGDVAAVSAAVGDAGVVTTGVGRGALEFPEVGKGGEDLIVLAAVSGGLSAMVMVFVVAGTLTLSTQQRQRELALLRAIGTSPRQLRRMVRGEALVVGLLAVGVAVVLGPVLGNWLFDQLAAQHVVPDVLRFEQGWLPATVAAGASLPAVVAASSVAGRRASRVRPTEALAEAAVERRWLTPIRVITAILCFAGGTALAIVTVAVMTGPVAASTAGPAVMLWAFGLAAISPGVTKLTASLLRWPVQAITGVNGRMALRNTRVGAVRTAGAVTPIMLAVGIATANIYLQTTQEAVSNQAYTEDLRADAVVAGPSGLDSSVRGRVSAVPGVAGASEYVTSTVFVEKPFDSNQDKDGWPALGVSELTGNAVEVPAKLGRNVGDTLSLRLGDGTPAEVRVAAVVSQRPGFERLVLPAELLAPHTTLGLPPQLLVRAAPGVDTALLTSRLRSATAGLPVFVGDRETLIAAHAKGDEIGAWVNYLLVGMIIAYTVISVVNTLVMATARRRREFGLQRLSGFTRGQVLRMAGIEGGLIAAIAVLLGTLVAAGAIVPFCLVVTGSLLPSGPVTIYLAVLAIAVVLSLAAILVPAWAATRGRAVDATSIGE</sequence>
<feature type="domain" description="ABC3 transporter permease C-terminal" evidence="8">
    <location>
        <begin position="268"/>
        <end position="384"/>
    </location>
</feature>
<reference evidence="9 10" key="1">
    <citation type="submission" date="2018-05" db="EMBL/GenBank/DDBJ databases">
        <title>Evolution of GPA BGCs.</title>
        <authorList>
            <person name="Waglechner N."/>
            <person name="Wright G.D."/>
        </authorList>
    </citation>
    <scope>NUCLEOTIDE SEQUENCE [LARGE SCALE GENOMIC DNA]</scope>
    <source>
        <strain evidence="9 10">DSM 5908</strain>
    </source>
</reference>
<dbReference type="GO" id="GO:0022857">
    <property type="term" value="F:transmembrane transporter activity"/>
    <property type="evidence" value="ECO:0007669"/>
    <property type="project" value="TreeGrafter"/>
</dbReference>
<dbReference type="PANTHER" id="PTHR30572">
    <property type="entry name" value="MEMBRANE COMPONENT OF TRANSPORTER-RELATED"/>
    <property type="match status" value="1"/>
</dbReference>
<keyword evidence="2" id="KW-1003">Cell membrane</keyword>
<keyword evidence="4 7" id="KW-1133">Transmembrane helix</keyword>
<comment type="subcellular location">
    <subcellularLocation>
        <location evidence="1">Cell membrane</location>
        <topology evidence="1">Multi-pass membrane protein</topology>
    </subcellularLocation>
</comment>
<evidence type="ECO:0000313" key="10">
    <source>
        <dbReference type="Proteomes" id="UP000286716"/>
    </source>
</evidence>
<evidence type="ECO:0000256" key="4">
    <source>
        <dbReference type="ARBA" id="ARBA00022989"/>
    </source>
</evidence>
<feature type="transmembrane region" description="Helical" evidence="7">
    <location>
        <begin position="751"/>
        <end position="779"/>
    </location>
</feature>
<gene>
    <name evidence="9" type="ORF">DMA12_14020</name>
</gene>
<dbReference type="RefSeq" id="WP_020642338.1">
    <property type="nucleotide sequence ID" value="NZ_QHHU01000016.1"/>
</dbReference>
<feature type="transmembrane region" description="Helical" evidence="7">
    <location>
        <begin position="406"/>
        <end position="428"/>
    </location>
</feature>
<feature type="transmembrane region" description="Helical" evidence="7">
    <location>
        <begin position="357"/>
        <end position="378"/>
    </location>
</feature>
<evidence type="ECO:0000313" key="9">
    <source>
        <dbReference type="EMBL" id="RSM45567.1"/>
    </source>
</evidence>
<keyword evidence="10" id="KW-1185">Reference proteome</keyword>
<accession>A0A428WR52</accession>
<feature type="transmembrane region" description="Helical" evidence="7">
    <location>
        <begin position="315"/>
        <end position="337"/>
    </location>
</feature>
<dbReference type="AlphaFoldDB" id="A0A428WR52"/>
<evidence type="ECO:0000256" key="1">
    <source>
        <dbReference type="ARBA" id="ARBA00004651"/>
    </source>
</evidence>
<evidence type="ECO:0000259" key="8">
    <source>
        <dbReference type="Pfam" id="PF02687"/>
    </source>
</evidence>